<evidence type="ECO:0000256" key="1">
    <source>
        <dbReference type="SAM" id="MobiDB-lite"/>
    </source>
</evidence>
<feature type="region of interest" description="Disordered" evidence="1">
    <location>
        <begin position="23"/>
        <end position="58"/>
    </location>
</feature>
<reference evidence="3" key="1">
    <citation type="journal article" date="2012" name="Nature">
        <title>The oyster genome reveals stress adaptation and complexity of shell formation.</title>
        <authorList>
            <person name="Zhang G."/>
            <person name="Fang X."/>
            <person name="Guo X."/>
            <person name="Li L."/>
            <person name="Luo R."/>
            <person name="Xu F."/>
            <person name="Yang P."/>
            <person name="Zhang L."/>
            <person name="Wang X."/>
            <person name="Qi H."/>
            <person name="Xiong Z."/>
            <person name="Que H."/>
            <person name="Xie Y."/>
            <person name="Holland P.W."/>
            <person name="Paps J."/>
            <person name="Zhu Y."/>
            <person name="Wu F."/>
            <person name="Chen Y."/>
            <person name="Wang J."/>
            <person name="Peng C."/>
            <person name="Meng J."/>
            <person name="Yang L."/>
            <person name="Liu J."/>
            <person name="Wen B."/>
            <person name="Zhang N."/>
            <person name="Huang Z."/>
            <person name="Zhu Q."/>
            <person name="Feng Y."/>
            <person name="Mount A."/>
            <person name="Hedgecock D."/>
            <person name="Xu Z."/>
            <person name="Liu Y."/>
            <person name="Domazet-Loso T."/>
            <person name="Du Y."/>
            <person name="Sun X."/>
            <person name="Zhang S."/>
            <person name="Liu B."/>
            <person name="Cheng P."/>
            <person name="Jiang X."/>
            <person name="Li J."/>
            <person name="Fan D."/>
            <person name="Wang W."/>
            <person name="Fu W."/>
            <person name="Wang T."/>
            <person name="Wang B."/>
            <person name="Zhang J."/>
            <person name="Peng Z."/>
            <person name="Li Y."/>
            <person name="Li N."/>
            <person name="Wang J."/>
            <person name="Chen M."/>
            <person name="He Y."/>
            <person name="Tan F."/>
            <person name="Song X."/>
            <person name="Zheng Q."/>
            <person name="Huang R."/>
            <person name="Yang H."/>
            <person name="Du X."/>
            <person name="Chen L."/>
            <person name="Yang M."/>
            <person name="Gaffney P.M."/>
            <person name="Wang S."/>
            <person name="Luo L."/>
            <person name="She Z."/>
            <person name="Ming Y."/>
            <person name="Huang W."/>
            <person name="Zhang S."/>
            <person name="Huang B."/>
            <person name="Zhang Y."/>
            <person name="Qu T."/>
            <person name="Ni P."/>
            <person name="Miao G."/>
            <person name="Wang J."/>
            <person name="Wang Q."/>
            <person name="Steinberg C.E."/>
            <person name="Wang H."/>
            <person name="Li N."/>
            <person name="Qian L."/>
            <person name="Zhang G."/>
            <person name="Li Y."/>
            <person name="Yang H."/>
            <person name="Liu X."/>
            <person name="Wang J."/>
            <person name="Yin Y."/>
            <person name="Wang J."/>
        </authorList>
    </citation>
    <scope>NUCLEOTIDE SEQUENCE [LARGE SCALE GENOMIC DNA]</scope>
    <source>
        <strain evidence="3">05x7-T-G4-1.051#20</strain>
    </source>
</reference>
<evidence type="ECO:0000313" key="3">
    <source>
        <dbReference type="EMBL" id="EKC33765.1"/>
    </source>
</evidence>
<feature type="signal peptide" evidence="2">
    <location>
        <begin position="1"/>
        <end position="23"/>
    </location>
</feature>
<keyword evidence="2" id="KW-0732">Signal</keyword>
<dbReference type="EMBL" id="JH817877">
    <property type="protein sequence ID" value="EKC33765.1"/>
    <property type="molecule type" value="Genomic_DNA"/>
</dbReference>
<name>K1QXU8_MAGGI</name>
<evidence type="ECO:0008006" key="4">
    <source>
        <dbReference type="Google" id="ProtNLM"/>
    </source>
</evidence>
<protein>
    <recommendedName>
        <fullName evidence="4">MD-2-related lipid-recognition domain-containing protein</fullName>
    </recommendedName>
</protein>
<organism evidence="3">
    <name type="scientific">Magallana gigas</name>
    <name type="common">Pacific oyster</name>
    <name type="synonym">Crassostrea gigas</name>
    <dbReference type="NCBI Taxonomy" id="29159"/>
    <lineage>
        <taxon>Eukaryota</taxon>
        <taxon>Metazoa</taxon>
        <taxon>Spiralia</taxon>
        <taxon>Lophotrochozoa</taxon>
        <taxon>Mollusca</taxon>
        <taxon>Bivalvia</taxon>
        <taxon>Autobranchia</taxon>
        <taxon>Pteriomorphia</taxon>
        <taxon>Ostreida</taxon>
        <taxon>Ostreoidea</taxon>
        <taxon>Ostreidae</taxon>
        <taxon>Magallana</taxon>
    </lineage>
</organism>
<accession>K1QXU8</accession>
<dbReference type="HOGENOM" id="CLU_1588118_0_0_1"/>
<evidence type="ECO:0000256" key="2">
    <source>
        <dbReference type="SAM" id="SignalP"/>
    </source>
</evidence>
<dbReference type="InParanoid" id="K1QXU8"/>
<feature type="chain" id="PRO_5043466941" description="MD-2-related lipid-recognition domain-containing protein" evidence="2">
    <location>
        <begin position="24"/>
        <end position="168"/>
    </location>
</feature>
<gene>
    <name evidence="3" type="ORF">CGI_10023299</name>
</gene>
<feature type="compositionally biased region" description="Polar residues" evidence="1">
    <location>
        <begin position="48"/>
        <end position="58"/>
    </location>
</feature>
<dbReference type="AlphaFoldDB" id="K1QXU8"/>
<sequence length="168" mass="18017">MNSLIVQFLASIIVFGALSFTQGNGSRSGPSVKETIRSGGKSSEEQRSIGSSLPSDTSNAASFQNKFKVDNNTGTAVVCGPDGAHLNVSWRPKVIDPDKSIQLYFDITNPIDFEKGQANVDVYMEGSSDPIFSVVQEIACNDISKVSPLIQCPLKKGGSIYHKSICKL</sequence>
<proteinExistence type="predicted"/>